<dbReference type="EMBL" id="RBII01000002">
    <property type="protein sequence ID" value="RKQ69590.1"/>
    <property type="molecule type" value="Genomic_DNA"/>
</dbReference>
<feature type="transmembrane region" description="Helical" evidence="1">
    <location>
        <begin position="161"/>
        <end position="183"/>
    </location>
</feature>
<dbReference type="RefSeq" id="WP_121102437.1">
    <property type="nucleotide sequence ID" value="NZ_RBII01000002.1"/>
</dbReference>
<evidence type="ECO:0000313" key="3">
    <source>
        <dbReference type="Proteomes" id="UP000282211"/>
    </source>
</evidence>
<dbReference type="Proteomes" id="UP000282211">
    <property type="component" value="Unassembled WGS sequence"/>
</dbReference>
<keyword evidence="3" id="KW-1185">Reference proteome</keyword>
<accession>A0A420WF29</accession>
<keyword evidence="1" id="KW-0812">Transmembrane</keyword>
<gene>
    <name evidence="2" type="ORF">DES40_2392</name>
</gene>
<evidence type="ECO:0000256" key="1">
    <source>
        <dbReference type="SAM" id="Phobius"/>
    </source>
</evidence>
<feature type="transmembrane region" description="Helical" evidence="1">
    <location>
        <begin position="82"/>
        <end position="108"/>
    </location>
</feature>
<name>A0A420WF29_9PROT</name>
<sequence>MTIEFSERQPNRSPFYKFQGWRFAALFLVFILYSAWYFGPGYFGQLSRIEGYSLLQERGFYTGAEALAAIEGLNDEGRRLKFLALIFDVPYLILQALLFEAAIAFGILQARLAHRFWQWLFILPLGFLLADVLEDSALALLLSTTQSIFGAAAGLLTPLKFMMFSLAAIASLVLFIIGIWGRFRSRSAL</sequence>
<proteinExistence type="predicted"/>
<keyword evidence="1" id="KW-0472">Membrane</keyword>
<dbReference type="OrthoDB" id="9843629at2"/>
<dbReference type="AlphaFoldDB" id="A0A420WF29"/>
<comment type="caution">
    <text evidence="2">The sequence shown here is derived from an EMBL/GenBank/DDBJ whole genome shotgun (WGS) entry which is preliminary data.</text>
</comment>
<evidence type="ECO:0000313" key="2">
    <source>
        <dbReference type="EMBL" id="RKQ69590.1"/>
    </source>
</evidence>
<dbReference type="InParanoid" id="A0A420WF29"/>
<keyword evidence="1" id="KW-1133">Transmembrane helix</keyword>
<feature type="transmembrane region" description="Helical" evidence="1">
    <location>
        <begin position="120"/>
        <end position="141"/>
    </location>
</feature>
<protein>
    <submittedName>
        <fullName evidence="2">Uncharacterized protein</fullName>
    </submittedName>
</protein>
<feature type="transmembrane region" description="Helical" evidence="1">
    <location>
        <begin position="21"/>
        <end position="39"/>
    </location>
</feature>
<organism evidence="2 3">
    <name type="scientific">Litorimonas taeanensis</name>
    <dbReference type="NCBI Taxonomy" id="568099"/>
    <lineage>
        <taxon>Bacteria</taxon>
        <taxon>Pseudomonadati</taxon>
        <taxon>Pseudomonadota</taxon>
        <taxon>Alphaproteobacteria</taxon>
        <taxon>Maricaulales</taxon>
        <taxon>Robiginitomaculaceae</taxon>
    </lineage>
</organism>
<reference evidence="2 3" key="1">
    <citation type="submission" date="2018-10" db="EMBL/GenBank/DDBJ databases">
        <title>Genomic Encyclopedia of Type Strains, Phase IV (KMG-IV): sequencing the most valuable type-strain genomes for metagenomic binning, comparative biology and taxonomic classification.</title>
        <authorList>
            <person name="Goeker M."/>
        </authorList>
    </citation>
    <scope>NUCLEOTIDE SEQUENCE [LARGE SCALE GENOMIC DNA]</scope>
    <source>
        <strain evidence="2 3">DSM 22008</strain>
    </source>
</reference>